<dbReference type="PROSITE" id="PS51704">
    <property type="entry name" value="GP_PDE"/>
    <property type="match status" value="1"/>
</dbReference>
<dbReference type="InterPro" id="IPR017946">
    <property type="entry name" value="PLC-like_Pdiesterase_TIM-brl"/>
</dbReference>
<dbReference type="Gene3D" id="3.20.20.190">
    <property type="entry name" value="Phosphatidylinositol (PI) phosphodiesterase"/>
    <property type="match status" value="1"/>
</dbReference>
<feature type="domain" description="GP-PDE" evidence="2">
    <location>
        <begin position="97"/>
        <end position="335"/>
    </location>
</feature>
<protein>
    <recommendedName>
        <fullName evidence="2">GP-PDE domain-containing protein</fullName>
    </recommendedName>
</protein>
<dbReference type="GO" id="GO:0008889">
    <property type="term" value="F:glycerophosphodiester phosphodiesterase activity"/>
    <property type="evidence" value="ECO:0007669"/>
    <property type="project" value="TreeGrafter"/>
</dbReference>
<dbReference type="Pfam" id="PF03009">
    <property type="entry name" value="GDPD"/>
    <property type="match status" value="1"/>
</dbReference>
<keyword evidence="1" id="KW-0812">Transmembrane</keyword>
<evidence type="ECO:0000313" key="4">
    <source>
        <dbReference type="Proteomes" id="UP000228528"/>
    </source>
</evidence>
<dbReference type="GO" id="GO:0005886">
    <property type="term" value="C:plasma membrane"/>
    <property type="evidence" value="ECO:0007669"/>
    <property type="project" value="TreeGrafter"/>
</dbReference>
<keyword evidence="1" id="KW-0472">Membrane</keyword>
<sequence length="335" mass="38638">MIQTVWGIMHFLKSLVLISPYIIPIMHWMMRACLKMCTMHFRKQYIPISVVVFSLFFSGCVYTEQKVSSFVPHISISSSTTTTPAVVFPFQGNVTTSLFIAHAGGTVLSDDVNGTGTNSKEALDDSYASGFRFVEMDFSLTRDGTLFLFHDGSERYIGLDTLIGETDYDEFMGRRFQGKYTLMDLTDLLKYLLEHDNLYIITDFKSDFYSSVNTLLSHDIFRQHPELKQRFIIQIYEPEQLNQVEQGGFEHIIFTLYRTPLTDDEVLAFIQEHVSIDAVAMWWNDRYTDAFAKAIMQEGCFVYVHTINERSVIDQFFQKSVGVYTDYIDVNTYAL</sequence>
<organism evidence="3 4">
    <name type="scientific">Candidatus Magasanikbacteria bacterium CG10_big_fil_rev_8_21_14_0_10_38_6</name>
    <dbReference type="NCBI Taxonomy" id="1974647"/>
    <lineage>
        <taxon>Bacteria</taxon>
        <taxon>Candidatus Magasanikiibacteriota</taxon>
    </lineage>
</organism>
<dbReference type="GO" id="GO:0006644">
    <property type="term" value="P:phospholipid metabolic process"/>
    <property type="evidence" value="ECO:0007669"/>
    <property type="project" value="TreeGrafter"/>
</dbReference>
<name>A0A2M6P2B0_9BACT</name>
<proteinExistence type="predicted"/>
<comment type="caution">
    <text evidence="3">The sequence shown here is derived from an EMBL/GenBank/DDBJ whole genome shotgun (WGS) entry which is preliminary data.</text>
</comment>
<gene>
    <name evidence="3" type="ORF">COU30_01715</name>
</gene>
<dbReference type="AlphaFoldDB" id="A0A2M6P2B0"/>
<dbReference type="SUPFAM" id="SSF51695">
    <property type="entry name" value="PLC-like phosphodiesterases"/>
    <property type="match status" value="1"/>
</dbReference>
<dbReference type="PANTHER" id="PTHR46320">
    <property type="entry name" value="GLYCEROPHOSPHODIESTER PHOSPHODIESTERASE 1"/>
    <property type="match status" value="1"/>
</dbReference>
<dbReference type="GO" id="GO:0070291">
    <property type="term" value="P:N-acylethanolamine metabolic process"/>
    <property type="evidence" value="ECO:0007669"/>
    <property type="project" value="TreeGrafter"/>
</dbReference>
<accession>A0A2M6P2B0</accession>
<evidence type="ECO:0000313" key="3">
    <source>
        <dbReference type="EMBL" id="PIR77570.1"/>
    </source>
</evidence>
<dbReference type="PANTHER" id="PTHR46320:SF1">
    <property type="entry name" value="GLYCEROPHOSPHODIESTER PHOSPHODIESTERASE 1"/>
    <property type="match status" value="1"/>
</dbReference>
<dbReference type="InterPro" id="IPR030395">
    <property type="entry name" value="GP_PDE_dom"/>
</dbReference>
<keyword evidence="1" id="KW-1133">Transmembrane helix</keyword>
<dbReference type="GO" id="GO:0006580">
    <property type="term" value="P:ethanolamine metabolic process"/>
    <property type="evidence" value="ECO:0007669"/>
    <property type="project" value="TreeGrafter"/>
</dbReference>
<evidence type="ECO:0000256" key="1">
    <source>
        <dbReference type="SAM" id="Phobius"/>
    </source>
</evidence>
<dbReference type="Proteomes" id="UP000228528">
    <property type="component" value="Unassembled WGS sequence"/>
</dbReference>
<reference evidence="4" key="1">
    <citation type="submission" date="2017-09" db="EMBL/GenBank/DDBJ databases">
        <title>Depth-based differentiation of microbial function through sediment-hosted aquifers and enrichment of novel symbionts in the deep terrestrial subsurface.</title>
        <authorList>
            <person name="Probst A.J."/>
            <person name="Ladd B."/>
            <person name="Jarett J.K."/>
            <person name="Geller-Mcgrath D.E."/>
            <person name="Sieber C.M.K."/>
            <person name="Emerson J.B."/>
            <person name="Anantharaman K."/>
            <person name="Thomas B.C."/>
            <person name="Malmstrom R."/>
            <person name="Stieglmeier M."/>
            <person name="Klingl A."/>
            <person name="Woyke T."/>
            <person name="Ryan C.M."/>
            <person name="Banfield J.F."/>
        </authorList>
    </citation>
    <scope>NUCLEOTIDE SEQUENCE [LARGE SCALE GENOMIC DNA]</scope>
</reference>
<feature type="transmembrane region" description="Helical" evidence="1">
    <location>
        <begin position="6"/>
        <end position="24"/>
    </location>
</feature>
<evidence type="ECO:0000259" key="2">
    <source>
        <dbReference type="PROSITE" id="PS51704"/>
    </source>
</evidence>
<dbReference type="EMBL" id="PFBW01000074">
    <property type="protein sequence ID" value="PIR77570.1"/>
    <property type="molecule type" value="Genomic_DNA"/>
</dbReference>